<evidence type="ECO:0000259" key="1">
    <source>
        <dbReference type="Pfam" id="PF07791"/>
    </source>
</evidence>
<reference evidence="2 3" key="1">
    <citation type="journal article" date="2013" name="ISME J.">
        <title>Comparative genomics of pathogenic lineages of Vibrio nigripulchritudo identifies virulence-associated traits.</title>
        <authorList>
            <person name="Goudenege D."/>
            <person name="Labreuche Y."/>
            <person name="Krin E."/>
            <person name="Ansquer D."/>
            <person name="Mangenot S."/>
            <person name="Calteau A."/>
            <person name="Medigue C."/>
            <person name="Mazel D."/>
            <person name="Polz M.F."/>
            <person name="Le Roux F."/>
        </authorList>
    </citation>
    <scope>NUCLEOTIDE SEQUENCE [LARGE SCALE GENOMIC DNA]</scope>
    <source>
        <strain evidence="3">SnF1</strain>
    </source>
</reference>
<evidence type="ECO:0000313" key="3">
    <source>
        <dbReference type="Proteomes" id="UP000016895"/>
    </source>
</evidence>
<organism evidence="2 3">
    <name type="scientific">Vibrio nigripulchritudo</name>
    <dbReference type="NCBI Taxonomy" id="28173"/>
    <lineage>
        <taxon>Bacteria</taxon>
        <taxon>Pseudomonadati</taxon>
        <taxon>Pseudomonadota</taxon>
        <taxon>Gammaproteobacteria</taxon>
        <taxon>Vibrionales</taxon>
        <taxon>Vibrionaceae</taxon>
        <taxon>Vibrio</taxon>
    </lineage>
</organism>
<dbReference type="InterPro" id="IPR012433">
    <property type="entry name" value="Imm11"/>
</dbReference>
<dbReference type="STRING" id="28173.VIBNI_A1625"/>
<dbReference type="PATRIC" id="fig|1260221.3.peg.1549"/>
<sequence>MTTFNRVFIVTVNANEFAILQESNLEMSLQATTHNFPDVSGESLASDWHPIDVGWLEVDGEPSLPKPDIAAWGATALAASEETMKKFDGLKTCSEFLPLNLNGDRWLTLNITRTIDAIDKDKTVVNLRNGKPSRVRPFKKLVLAKESISDGGIFRVQGAGLRTFCTDQPGGFFDIVTSNNLSGVNFTEVNSE</sequence>
<dbReference type="KEGG" id="vni:VIBNI_A1625"/>
<protein>
    <recommendedName>
        <fullName evidence="1">Immunity MXAN-0049 protein domain-containing protein</fullName>
    </recommendedName>
</protein>
<dbReference type="Pfam" id="PF07791">
    <property type="entry name" value="Imm11"/>
    <property type="match status" value="1"/>
</dbReference>
<dbReference type="RefSeq" id="WP_022550637.1">
    <property type="nucleotide sequence ID" value="NC_022528.1"/>
</dbReference>
<dbReference type="EMBL" id="FO203526">
    <property type="protein sequence ID" value="CCO57737.1"/>
    <property type="molecule type" value="Genomic_DNA"/>
</dbReference>
<gene>
    <name evidence="2" type="ORF">VIBNI_A1625</name>
</gene>
<dbReference type="Proteomes" id="UP000016895">
    <property type="component" value="Chromosome 1"/>
</dbReference>
<keyword evidence="3" id="KW-1185">Reference proteome</keyword>
<dbReference type="OrthoDB" id="6398497at2"/>
<proteinExistence type="predicted"/>
<dbReference type="AlphaFoldDB" id="U4KBK7"/>
<name>U4KBK7_9VIBR</name>
<feature type="domain" description="Immunity MXAN-0049 protein" evidence="1">
    <location>
        <begin position="106"/>
        <end position="190"/>
    </location>
</feature>
<accession>U4KBK7</accession>
<evidence type="ECO:0000313" key="2">
    <source>
        <dbReference type="EMBL" id="CCO57737.1"/>
    </source>
</evidence>